<organism evidence="1 2">
    <name type="scientific">Bacteroides stercorirosoris</name>
    <dbReference type="NCBI Taxonomy" id="871324"/>
    <lineage>
        <taxon>Bacteria</taxon>
        <taxon>Pseudomonadati</taxon>
        <taxon>Bacteroidota</taxon>
        <taxon>Bacteroidia</taxon>
        <taxon>Bacteroidales</taxon>
        <taxon>Bacteroidaceae</taxon>
        <taxon>Bacteroides</taxon>
    </lineage>
</organism>
<evidence type="ECO:0000313" key="2">
    <source>
        <dbReference type="Proteomes" id="UP000184192"/>
    </source>
</evidence>
<dbReference type="Proteomes" id="UP000184192">
    <property type="component" value="Unassembled WGS sequence"/>
</dbReference>
<dbReference type="GeneID" id="92711782"/>
<dbReference type="EMBL" id="FQZN01000008">
    <property type="protein sequence ID" value="SHI80160.1"/>
    <property type="molecule type" value="Genomic_DNA"/>
</dbReference>
<name>A0A1M6E458_9BACE</name>
<sequence length="364" mass="42158">MKLYFLLIATLLFFSCNQRQSTGLLEIKPIDELLAEIPISEFADSISLIQLDNSLLLSSYGSPCFTDSFFVVSVAEGVLKYSYMGEFLMKIGGIGQAPMEYNRNKLMAVDTSNKRIRVYSIPEKVMISYSYDGAFLSRVRYDLPDDTYGYPTMMRILGNKCYFFYPSMSGLSDPYYWVITDTCGQSLEIKQKHGEPVLKRGYACGTYCTSSSDNSLLYYNLFNDTIFRFTEQGVTPAFLWGRGKHRISASTEDVSENMMVFTMFAETKRFLFFEWLDATFKSFSSFGFYDKKKQIFMGTKRLRDDLNTQIDISLRWMFSYFQRGNKDYMIGKIEPYELPEDVLQRENIDPEGNLVMIVIRLKDE</sequence>
<protein>
    <submittedName>
        <fullName evidence="1">6-bladed beta-propeller protein</fullName>
    </submittedName>
</protein>
<dbReference type="RefSeq" id="WP_025832258.1">
    <property type="nucleotide sequence ID" value="NZ_FQZN01000008.1"/>
</dbReference>
<accession>A0A1M6E458</accession>
<evidence type="ECO:0000313" key="1">
    <source>
        <dbReference type="EMBL" id="SHI80160.1"/>
    </source>
</evidence>
<reference evidence="2" key="1">
    <citation type="submission" date="2016-11" db="EMBL/GenBank/DDBJ databases">
        <authorList>
            <person name="Varghese N."/>
            <person name="Submissions S."/>
        </authorList>
    </citation>
    <scope>NUCLEOTIDE SEQUENCE [LARGE SCALE GENOMIC DNA]</scope>
    <source>
        <strain evidence="2">DSM 26884</strain>
    </source>
</reference>
<keyword evidence="2" id="KW-1185">Reference proteome</keyword>
<proteinExistence type="predicted"/>
<dbReference type="AlphaFoldDB" id="A0A1M6E458"/>
<dbReference type="Pfam" id="PF17170">
    <property type="entry name" value="DUF5128"/>
    <property type="match status" value="1"/>
</dbReference>
<gene>
    <name evidence="1" type="ORF">SAMN05444350_10889</name>
</gene>
<dbReference type="PROSITE" id="PS51257">
    <property type="entry name" value="PROKAR_LIPOPROTEIN"/>
    <property type="match status" value="1"/>
</dbReference>